<dbReference type="GO" id="GO:0005737">
    <property type="term" value="C:cytoplasm"/>
    <property type="evidence" value="ECO:0007669"/>
    <property type="project" value="TreeGrafter"/>
</dbReference>
<dbReference type="InterPro" id="IPR045063">
    <property type="entry name" value="Dynamin_N"/>
</dbReference>
<dbReference type="Gene3D" id="3.40.50.300">
    <property type="entry name" value="P-loop containing nucleotide triphosphate hydrolases"/>
    <property type="match status" value="1"/>
</dbReference>
<dbReference type="InterPro" id="IPR020850">
    <property type="entry name" value="GED_dom"/>
</dbReference>
<dbReference type="InterPro" id="IPR000375">
    <property type="entry name" value="Dynamin_stalk"/>
</dbReference>
<dbReference type="GO" id="GO:0003924">
    <property type="term" value="F:GTPase activity"/>
    <property type="evidence" value="ECO:0007669"/>
    <property type="project" value="InterPro"/>
</dbReference>
<dbReference type="CDD" id="cd08771">
    <property type="entry name" value="DLP_1"/>
    <property type="match status" value="1"/>
</dbReference>
<comment type="similarity">
    <text evidence="3">Belongs to the TRAFAC class dynamin-like GTPase superfamily. Dynamin/Fzo/YdjA family.</text>
</comment>
<feature type="domain" description="GED" evidence="4">
    <location>
        <begin position="541"/>
        <end position="631"/>
    </location>
</feature>
<evidence type="ECO:0000256" key="2">
    <source>
        <dbReference type="ARBA" id="ARBA00023134"/>
    </source>
</evidence>
<dbReference type="InterPro" id="IPR027417">
    <property type="entry name" value="P-loop_NTPase"/>
</dbReference>
<dbReference type="EMBL" id="GL984282">
    <property type="protein sequence ID" value="EGR28212.1"/>
    <property type="molecule type" value="Genomic_DNA"/>
</dbReference>
<dbReference type="FunCoup" id="G0R2U0">
    <property type="interactions" value="466"/>
</dbReference>
<dbReference type="OMA" id="KICHNCG"/>
<dbReference type="OrthoDB" id="5061070at2759"/>
<sequence>MEQLIPFISKIQEILQQSSLLSELKLPQIAVIGSQSVGKSSVLESIIGKDFLPRGKGIVTRRPIEVQLTNIPLNSEQEWAEFSERKGERFTDMELLSKSIEEETEKVAGKQKAVSGVPLRLKFFSKNVVDLLLVDLPGMTKNPVGDQPKDIEQKIQEIIMGYIKNPNCIILAISRGPDDLANSEALKLAREVDVNGNRTIGVITQLDLLDSDTEHILNDVMNKTYPLKLGYVGVVLRGSNQMKNKTIKDQIDEESFFFENHKYYRKIADKMGVPYLVKLLNLILMNTIKRQLPKIRESISRIISVKEEELRQYGDFTHLEDKSSKGYLLLNLISKFSNAYNDLIHGQYLKTTNNELIGGARINYIFNNIYRKAVSGIDPFDQLSDVDIRTAIKTSNGLRPSLFVSEGAFENLVKQQIWRVHSVSLQCSHLIYEELRRVVNLINIPEIERFDNLSNKIFEVMEDVLSKCLVPTEQMIKNLIEIELGYVNTNHPDFVGSTGLIQNQTDNLIHLSIYIPRQALPPVPNVITVSEKPSKREFMETEMIKNLIVSYFNIVKKNVNDSIPKTIITFLVNRSLSICERELVSQIYNEEFFDNLLAENTYIQQNREEITSGLKILRSCLNVLNDLDAKF</sequence>
<evidence type="ECO:0000256" key="3">
    <source>
        <dbReference type="RuleBase" id="RU003932"/>
    </source>
</evidence>
<dbReference type="InterPro" id="IPR019762">
    <property type="entry name" value="Dynamin_GTPase_CS"/>
</dbReference>
<evidence type="ECO:0000313" key="6">
    <source>
        <dbReference type="EMBL" id="EGR28212.1"/>
    </source>
</evidence>
<accession>G0R2U0</accession>
<dbReference type="PROSITE" id="PS51388">
    <property type="entry name" value="GED"/>
    <property type="match status" value="1"/>
</dbReference>
<reference evidence="6 7" key="1">
    <citation type="submission" date="2011-07" db="EMBL/GenBank/DDBJ databases">
        <authorList>
            <person name="Coyne R."/>
            <person name="Brami D."/>
            <person name="Johnson J."/>
            <person name="Hostetler J."/>
            <person name="Hannick L."/>
            <person name="Clark T."/>
            <person name="Cassidy-Hanley D."/>
            <person name="Inman J."/>
        </authorList>
    </citation>
    <scope>NUCLEOTIDE SEQUENCE [LARGE SCALE GENOMIC DNA]</scope>
    <source>
        <strain evidence="6 7">G5</strain>
    </source>
</reference>
<dbReference type="GO" id="GO:0005525">
    <property type="term" value="F:GTP binding"/>
    <property type="evidence" value="ECO:0007669"/>
    <property type="project" value="UniProtKB-KW"/>
</dbReference>
<keyword evidence="7" id="KW-1185">Reference proteome</keyword>
<proteinExistence type="inferred from homology"/>
<dbReference type="eggNOG" id="KOG0446">
    <property type="taxonomic scope" value="Eukaryota"/>
</dbReference>
<organism evidence="6 7">
    <name type="scientific">Ichthyophthirius multifiliis</name>
    <name type="common">White spot disease agent</name>
    <name type="synonym">Ich</name>
    <dbReference type="NCBI Taxonomy" id="5932"/>
    <lineage>
        <taxon>Eukaryota</taxon>
        <taxon>Sar</taxon>
        <taxon>Alveolata</taxon>
        <taxon>Ciliophora</taxon>
        <taxon>Intramacronucleata</taxon>
        <taxon>Oligohymenophorea</taxon>
        <taxon>Hymenostomatida</taxon>
        <taxon>Ophryoglenina</taxon>
        <taxon>Ichthyophthirius</taxon>
    </lineage>
</organism>
<evidence type="ECO:0000256" key="1">
    <source>
        <dbReference type="ARBA" id="ARBA00022741"/>
    </source>
</evidence>
<feature type="domain" description="Dynamin-type G" evidence="5">
    <location>
        <begin position="23"/>
        <end position="293"/>
    </location>
</feature>
<dbReference type="AlphaFoldDB" id="G0R2U0"/>
<dbReference type="PRINTS" id="PR00195">
    <property type="entry name" value="DYNAMIN"/>
</dbReference>
<dbReference type="Pfam" id="PF02212">
    <property type="entry name" value="GED"/>
    <property type="match status" value="1"/>
</dbReference>
<name>G0R2U0_ICHMU</name>
<dbReference type="GeneID" id="14904262"/>
<dbReference type="GO" id="GO:0005874">
    <property type="term" value="C:microtubule"/>
    <property type="evidence" value="ECO:0007669"/>
    <property type="project" value="TreeGrafter"/>
</dbReference>
<keyword evidence="2 3" id="KW-0342">GTP-binding</keyword>
<dbReference type="InParanoid" id="G0R2U0"/>
<dbReference type="InterPro" id="IPR003130">
    <property type="entry name" value="GED"/>
</dbReference>
<protein>
    <recommendedName>
        <fullName evidence="8">Dynamin GTPase</fullName>
    </recommendedName>
</protein>
<dbReference type="SMART" id="SM00053">
    <property type="entry name" value="DYNc"/>
    <property type="match status" value="1"/>
</dbReference>
<dbReference type="PANTHER" id="PTHR11566">
    <property type="entry name" value="DYNAMIN"/>
    <property type="match status" value="1"/>
</dbReference>
<dbReference type="SMART" id="SM00302">
    <property type="entry name" value="GED"/>
    <property type="match status" value="1"/>
</dbReference>
<evidence type="ECO:0000259" key="5">
    <source>
        <dbReference type="PROSITE" id="PS51718"/>
    </source>
</evidence>
<dbReference type="Pfam" id="PF00350">
    <property type="entry name" value="Dynamin_N"/>
    <property type="match status" value="1"/>
</dbReference>
<dbReference type="Proteomes" id="UP000008983">
    <property type="component" value="Unassembled WGS sequence"/>
</dbReference>
<dbReference type="STRING" id="857967.G0R2U0"/>
<dbReference type="InterPro" id="IPR001401">
    <property type="entry name" value="Dynamin_GTPase"/>
</dbReference>
<dbReference type="InterPro" id="IPR030381">
    <property type="entry name" value="G_DYNAMIN_dom"/>
</dbReference>
<dbReference type="Gene3D" id="1.20.120.1240">
    <property type="entry name" value="Dynamin, middle domain"/>
    <property type="match status" value="1"/>
</dbReference>
<dbReference type="RefSeq" id="XP_004027557.1">
    <property type="nucleotide sequence ID" value="XM_004027508.1"/>
</dbReference>
<dbReference type="GO" id="GO:0016020">
    <property type="term" value="C:membrane"/>
    <property type="evidence" value="ECO:0007669"/>
    <property type="project" value="TreeGrafter"/>
</dbReference>
<evidence type="ECO:0000259" key="4">
    <source>
        <dbReference type="PROSITE" id="PS51388"/>
    </source>
</evidence>
<dbReference type="PROSITE" id="PS51718">
    <property type="entry name" value="G_DYNAMIN_2"/>
    <property type="match status" value="1"/>
</dbReference>
<evidence type="ECO:0008006" key="8">
    <source>
        <dbReference type="Google" id="ProtNLM"/>
    </source>
</evidence>
<dbReference type="PANTHER" id="PTHR11566:SF21">
    <property type="entry name" value="DYNAMIN RELATED PROTEIN 1, ISOFORM A"/>
    <property type="match status" value="1"/>
</dbReference>
<dbReference type="PROSITE" id="PS00410">
    <property type="entry name" value="G_DYNAMIN_1"/>
    <property type="match status" value="1"/>
</dbReference>
<dbReference type="InterPro" id="IPR022812">
    <property type="entry name" value="Dynamin"/>
</dbReference>
<dbReference type="Pfam" id="PF01031">
    <property type="entry name" value="Dynamin_M"/>
    <property type="match status" value="1"/>
</dbReference>
<keyword evidence="1 3" id="KW-0547">Nucleotide-binding</keyword>
<gene>
    <name evidence="6" type="ORF">IMG5_181410</name>
</gene>
<dbReference type="GO" id="GO:0008017">
    <property type="term" value="F:microtubule binding"/>
    <property type="evidence" value="ECO:0007669"/>
    <property type="project" value="TreeGrafter"/>
</dbReference>
<evidence type="ECO:0000313" key="7">
    <source>
        <dbReference type="Proteomes" id="UP000008983"/>
    </source>
</evidence>
<dbReference type="SUPFAM" id="SSF52540">
    <property type="entry name" value="P-loop containing nucleoside triphosphate hydrolases"/>
    <property type="match status" value="1"/>
</dbReference>